<protein>
    <submittedName>
        <fullName evidence="1">Potassium channel</fullName>
    </submittedName>
</protein>
<proteinExistence type="predicted"/>
<gene>
    <name evidence="1" type="primary">TOK1</name>
    <name evidence="1" type="ORF">M8818_001539</name>
</gene>
<dbReference type="Proteomes" id="UP001320706">
    <property type="component" value="Unassembled WGS sequence"/>
</dbReference>
<keyword evidence="1" id="KW-0813">Transport</keyword>
<keyword evidence="2" id="KW-1185">Reference proteome</keyword>
<organism evidence="1 2">
    <name type="scientific">Zalaria obscura</name>
    <dbReference type="NCBI Taxonomy" id="2024903"/>
    <lineage>
        <taxon>Eukaryota</taxon>
        <taxon>Fungi</taxon>
        <taxon>Dikarya</taxon>
        <taxon>Ascomycota</taxon>
        <taxon>Pezizomycotina</taxon>
        <taxon>Dothideomycetes</taxon>
        <taxon>Dothideomycetidae</taxon>
        <taxon>Dothideales</taxon>
        <taxon>Zalariaceae</taxon>
        <taxon>Zalaria</taxon>
    </lineage>
</organism>
<accession>A0ACC3SKZ8</accession>
<comment type="caution">
    <text evidence="1">The sequence shown here is derived from an EMBL/GenBank/DDBJ whole genome shotgun (WGS) entry which is preliminary data.</text>
</comment>
<name>A0ACC3SKZ8_9PEZI</name>
<dbReference type="EMBL" id="JAMKPW020000006">
    <property type="protein sequence ID" value="KAK8217286.1"/>
    <property type="molecule type" value="Genomic_DNA"/>
</dbReference>
<sequence length="875" mass="98092">MGDSTSRDSSDEQITDEEPRWAGFQEAAPALAPHQQEHHKLAPFPHREGEHRNDQNVHQHNQDGHHHKPWVPRRRSSTVSGQGRRRSITRPPPGPEGRKWWKFTLRPWDDDDEQDWWFAGTAIPLLAATLGPLANVLSIAALVTSWRMCLVEGVSPQDAAQCPYDGDYSTIVGDLDGQSFTDPRWCYWLNVISLIMGFVGNLFLLLNFTNRIRYIIALPVTILMWYAATGILIGITTSMEVHVPPIRPQQTYTQGFWYAVLASCLYFICSMLLMVNMLGYFLGHYPQHFNLTDSQRTLILQTMLFFIWLAGGGAVFSNVESRFGTEDFNWSYVNALYFCDVTILTVGFGDLYASSDIGRGLVFPYSVGGIIMLGLMIGSITKFASELGSDKVINRHLERSRARTVGRTISNSQAVAPPATRNPNDPPPVISAPFNPVDRSTTLRIAPDSETWKDHPSHRPGTPLHAIRRAATGALAALPLPTARAKKPRLLVLREERDRFNAMRSLQRSTQKFKRWTALCVSVSAFGLLWCGGATVFWRAEHETQNLSYFQALYFCYVSLLTIGYGDLAPQSNVGRPFFVVWSLLAVPTMTILIADMGDTIIDAFNRGTFRLADFTILPQKGIWRRVLDKHPWVLDWLAQRKANRAAKRRLHRGFETGPDPMTPRATPKLTLDELAEEEKDEGDAERARRLAYAIRQTAADMTLDPPKSYSYEEWVEFTALIRFTGKPHNHHSPHHSRDREYADANGNGNVGGEGDEDGLIEWDWIGEDSPMMARGSEAELLLDRLCESMVRYVKRCAPVDGDARVGNGSVTQRPADAESVRQRLLARSRSGSPGARRGVRGSRPESVVEEVGVGRLGTGDAVLEKGDGYDMNEE</sequence>
<reference evidence="1" key="1">
    <citation type="submission" date="2024-02" db="EMBL/GenBank/DDBJ databases">
        <title>Metagenome Assembled Genome of Zalaria obscura JY119.</title>
        <authorList>
            <person name="Vighnesh L."/>
            <person name="Jagadeeshwari U."/>
            <person name="Venkata Ramana C."/>
            <person name="Sasikala C."/>
        </authorList>
    </citation>
    <scope>NUCLEOTIDE SEQUENCE</scope>
    <source>
        <strain evidence="1">JY119</strain>
    </source>
</reference>
<keyword evidence="1" id="KW-0407">Ion channel</keyword>
<keyword evidence="1" id="KW-0406">Ion transport</keyword>
<evidence type="ECO:0000313" key="1">
    <source>
        <dbReference type="EMBL" id="KAK8217286.1"/>
    </source>
</evidence>
<evidence type="ECO:0000313" key="2">
    <source>
        <dbReference type="Proteomes" id="UP001320706"/>
    </source>
</evidence>